<reference evidence="5 6" key="1">
    <citation type="submission" date="2015-01" db="EMBL/GenBank/DDBJ databases">
        <title>Lactococcus lactis subsp.lactis JCM 5805 whole genome shotgun sequence.</title>
        <authorList>
            <person name="Fujii T."/>
            <person name="Tomita Y."/>
            <person name="Ikushima S."/>
            <person name="Fujiwara D."/>
        </authorList>
    </citation>
    <scope>NUCLEOTIDE SEQUENCE [LARGE SCALE GENOMIC DNA]</scope>
    <source>
        <strain evidence="5 6">JCM 5805</strain>
    </source>
</reference>
<dbReference type="InterPro" id="IPR045857">
    <property type="entry name" value="O16G_dom_2"/>
</dbReference>
<evidence type="ECO:0000256" key="1">
    <source>
        <dbReference type="ARBA" id="ARBA00008061"/>
    </source>
</evidence>
<dbReference type="Gene3D" id="2.60.40.1180">
    <property type="entry name" value="Golgi alpha-mannosidase II"/>
    <property type="match status" value="1"/>
</dbReference>
<proteinExistence type="inferred from homology"/>
<evidence type="ECO:0000259" key="4">
    <source>
        <dbReference type="SMART" id="SM00642"/>
    </source>
</evidence>
<comment type="caution">
    <text evidence="5">The sequence shown here is derived from an EMBL/GenBank/DDBJ whole genome shotgun (WGS) entry which is preliminary data.</text>
</comment>
<dbReference type="InterPro" id="IPR013780">
    <property type="entry name" value="Glyco_hydro_b"/>
</dbReference>
<evidence type="ECO:0000313" key="5">
    <source>
        <dbReference type="EMBL" id="GAM80766.1"/>
    </source>
</evidence>
<feature type="domain" description="Glycosyl hydrolase family 13 catalytic" evidence="4">
    <location>
        <begin position="16"/>
        <end position="397"/>
    </location>
</feature>
<dbReference type="SUPFAM" id="SSF51445">
    <property type="entry name" value="(Trans)glycosidases"/>
    <property type="match status" value="1"/>
</dbReference>
<dbReference type="SMART" id="SM00642">
    <property type="entry name" value="Aamy"/>
    <property type="match status" value="1"/>
</dbReference>
<protein>
    <submittedName>
        <fullName evidence="5">Glycosidases</fullName>
    </submittedName>
</protein>
<keyword evidence="2" id="KW-0378">Hydrolase</keyword>
<keyword evidence="3 5" id="KW-0326">Glycosidase</keyword>
<evidence type="ECO:0000256" key="2">
    <source>
        <dbReference type="ARBA" id="ARBA00022801"/>
    </source>
</evidence>
<name>A0A0B8QQ49_LACLL</name>
<dbReference type="NCBIfam" id="NF008183">
    <property type="entry name" value="PRK10933.1"/>
    <property type="match status" value="1"/>
</dbReference>
<accession>A0A0B8QQ49</accession>
<dbReference type="CDD" id="cd11333">
    <property type="entry name" value="AmyAc_SI_OligoGlu_DGase"/>
    <property type="match status" value="1"/>
</dbReference>
<dbReference type="PANTHER" id="PTHR10357:SF179">
    <property type="entry name" value="NEUTRAL AND BASIC AMINO ACID TRANSPORT PROTEIN RBAT"/>
    <property type="match status" value="1"/>
</dbReference>
<dbReference type="Gene3D" id="3.90.400.10">
    <property type="entry name" value="Oligo-1,6-glucosidase, Domain 2"/>
    <property type="match status" value="1"/>
</dbReference>
<dbReference type="InterPro" id="IPR017853">
    <property type="entry name" value="GH"/>
</dbReference>
<evidence type="ECO:0000313" key="6">
    <source>
        <dbReference type="Proteomes" id="UP000031847"/>
    </source>
</evidence>
<gene>
    <name evidence="5" type="ORF">JCM5805K_1883</name>
</gene>
<evidence type="ECO:0000256" key="3">
    <source>
        <dbReference type="ARBA" id="ARBA00023295"/>
    </source>
</evidence>
<dbReference type="InterPro" id="IPR006047">
    <property type="entry name" value="GH13_cat_dom"/>
</dbReference>
<dbReference type="GO" id="GO:0009313">
    <property type="term" value="P:oligosaccharide catabolic process"/>
    <property type="evidence" value="ECO:0007669"/>
    <property type="project" value="TreeGrafter"/>
</dbReference>
<dbReference type="Gene3D" id="3.20.20.80">
    <property type="entry name" value="Glycosidases"/>
    <property type="match status" value="1"/>
</dbReference>
<dbReference type="Pfam" id="PF00128">
    <property type="entry name" value="Alpha-amylase"/>
    <property type="match status" value="1"/>
</dbReference>
<dbReference type="GO" id="GO:0004556">
    <property type="term" value="F:alpha-amylase activity"/>
    <property type="evidence" value="ECO:0007669"/>
    <property type="project" value="TreeGrafter"/>
</dbReference>
<dbReference type="EMBL" id="BBSI01000030">
    <property type="protein sequence ID" value="GAM80766.1"/>
    <property type="molecule type" value="Genomic_DNA"/>
</dbReference>
<dbReference type="SUPFAM" id="SSF51011">
    <property type="entry name" value="Glycosyl hydrolase domain"/>
    <property type="match status" value="1"/>
</dbReference>
<comment type="similarity">
    <text evidence="1">Belongs to the glycosyl hydrolase 13 family.</text>
</comment>
<dbReference type="FunFam" id="3.20.20.80:FF:000064">
    <property type="entry name" value="Oligo-1,6-glucosidase"/>
    <property type="match status" value="2"/>
</dbReference>
<dbReference type="AlphaFoldDB" id="A0A0B8QQ49"/>
<sequence length="533" mass="62129">MEEMMNNWWKKAVIYQIYPRSFKDSNDDGIGDINGIIEKLTYLEKLGVDGIWLSPIYQSPMVDNGYDISDYYKIDPLFGTMADFEALIEKAKQLNICVIMDLVVNHTSDQHLWFKESKKSKNNSRRDFYIWRDQPIGEIKNWTYDSSTQQYYFHLFSPQQPDLNWENEEVRKEIHKMMNFWLAKGIFGFRLDVIDLIGKKPEQEITVNGPKLHDYLKEMNLATFGKKDYLTVGEAWSSSPELAKLYSGPNRHELSMVFGFWHLLTSAGNGDKWKKLPLNVPKLKEAMTAWQKLTPNEAWNSLFLGNHDLPRIVSFWGDGGTYREKSAKAFAILFHLMRGTPFIYQGEELGMTNFPFENLSAINDVESHEYFTDRKKEGQSEEEIIKVLREMSRDNARTPMQWTSDEKAGFTKGKPWLSINPNTKIINADQAVSDSNSVFYTYQKLIKLRHQENWLIEADFELLESADEIFAYLRKTTTRTFLVVANLSNLVQRFESSFVKKNEIISNDSFPDLLTDIEIQPWQAFALEIKNLD</sequence>
<organism evidence="5 6">
    <name type="scientific">Lactococcus lactis subsp. lactis</name>
    <name type="common">Streptococcus lactis</name>
    <dbReference type="NCBI Taxonomy" id="1360"/>
    <lineage>
        <taxon>Bacteria</taxon>
        <taxon>Bacillati</taxon>
        <taxon>Bacillota</taxon>
        <taxon>Bacilli</taxon>
        <taxon>Lactobacillales</taxon>
        <taxon>Streptococcaceae</taxon>
        <taxon>Lactococcus</taxon>
    </lineage>
</organism>
<dbReference type="PANTHER" id="PTHR10357">
    <property type="entry name" value="ALPHA-AMYLASE FAMILY MEMBER"/>
    <property type="match status" value="1"/>
</dbReference>
<dbReference type="Proteomes" id="UP000031847">
    <property type="component" value="Unassembled WGS sequence"/>
</dbReference>